<dbReference type="PANTHER" id="PTHR46613">
    <property type="entry name" value="RADIAL SPOKE HEAD 10 HOMOLOG B-RELATED"/>
    <property type="match status" value="1"/>
</dbReference>
<name>A0A9P0MT73_NEZVI</name>
<dbReference type="Gene3D" id="2.20.110.10">
    <property type="entry name" value="Histone H3 K4-specific methyltransferase SET7/9 N-terminal domain"/>
    <property type="match status" value="3"/>
</dbReference>
<feature type="region of interest" description="Disordered" evidence="9">
    <location>
        <begin position="889"/>
        <end position="920"/>
    </location>
</feature>
<dbReference type="GO" id="GO:0005930">
    <property type="term" value="C:axoneme"/>
    <property type="evidence" value="ECO:0007669"/>
    <property type="project" value="UniProtKB-SubCell"/>
</dbReference>
<keyword evidence="4" id="KW-0677">Repeat</keyword>
<evidence type="ECO:0000313" key="11">
    <source>
        <dbReference type="Proteomes" id="UP001152798"/>
    </source>
</evidence>
<dbReference type="EMBL" id="OV725082">
    <property type="protein sequence ID" value="CAH1406283.1"/>
    <property type="molecule type" value="Genomic_DNA"/>
</dbReference>
<evidence type="ECO:0000256" key="7">
    <source>
        <dbReference type="ARBA" id="ARBA00023212"/>
    </source>
</evidence>
<keyword evidence="6" id="KW-0969">Cilium</keyword>
<keyword evidence="3" id="KW-0963">Cytoplasm</keyword>
<keyword evidence="11" id="KW-1185">Reference proteome</keyword>
<keyword evidence="5" id="KW-0282">Flagellum</keyword>
<evidence type="ECO:0000256" key="5">
    <source>
        <dbReference type="ARBA" id="ARBA00022846"/>
    </source>
</evidence>
<evidence type="ECO:0000256" key="8">
    <source>
        <dbReference type="ARBA" id="ARBA00023273"/>
    </source>
</evidence>
<keyword evidence="8" id="KW-0966">Cell projection</keyword>
<dbReference type="SUPFAM" id="SSF82185">
    <property type="entry name" value="Histone H3 K4-specific methyltransferase SET7/9 N-terminal domain"/>
    <property type="match status" value="3"/>
</dbReference>
<dbReference type="PANTHER" id="PTHR46613:SF1">
    <property type="entry name" value="RADIAL SPOKE HEAD 10 HOMOLOG B-RELATED"/>
    <property type="match status" value="1"/>
</dbReference>
<evidence type="ECO:0000256" key="4">
    <source>
        <dbReference type="ARBA" id="ARBA00022737"/>
    </source>
</evidence>
<dbReference type="OrthoDB" id="6617518at2759"/>
<evidence type="ECO:0000256" key="2">
    <source>
        <dbReference type="ARBA" id="ARBA00004430"/>
    </source>
</evidence>
<dbReference type="InterPro" id="IPR003409">
    <property type="entry name" value="MORN"/>
</dbReference>
<feature type="region of interest" description="Disordered" evidence="9">
    <location>
        <begin position="114"/>
        <end position="133"/>
    </location>
</feature>
<dbReference type="GO" id="GO:0031514">
    <property type="term" value="C:motile cilium"/>
    <property type="evidence" value="ECO:0007669"/>
    <property type="project" value="UniProtKB-SubCell"/>
</dbReference>
<protein>
    <submittedName>
        <fullName evidence="10">Uncharacterized protein</fullName>
    </submittedName>
</protein>
<evidence type="ECO:0000256" key="1">
    <source>
        <dbReference type="ARBA" id="ARBA00004230"/>
    </source>
</evidence>
<comment type="subcellular location">
    <subcellularLocation>
        <location evidence="1">Cell projection</location>
        <location evidence="1">Cilium</location>
        <location evidence="1">Flagellum</location>
    </subcellularLocation>
    <subcellularLocation>
        <location evidence="2">Cytoplasm</location>
        <location evidence="2">Cytoskeleton</location>
        <location evidence="2">Cilium axoneme</location>
    </subcellularLocation>
</comment>
<evidence type="ECO:0000256" key="6">
    <source>
        <dbReference type="ARBA" id="ARBA00023069"/>
    </source>
</evidence>
<gene>
    <name evidence="10" type="ORF">NEZAVI_LOCUS14263</name>
</gene>
<dbReference type="SMART" id="SM00698">
    <property type="entry name" value="MORN"/>
    <property type="match status" value="8"/>
</dbReference>
<keyword evidence="7" id="KW-0206">Cytoskeleton</keyword>
<evidence type="ECO:0000256" key="9">
    <source>
        <dbReference type="SAM" id="MobiDB-lite"/>
    </source>
</evidence>
<evidence type="ECO:0000313" key="10">
    <source>
        <dbReference type="EMBL" id="CAH1406283.1"/>
    </source>
</evidence>
<feature type="region of interest" description="Disordered" evidence="9">
    <location>
        <begin position="154"/>
        <end position="176"/>
    </location>
</feature>
<dbReference type="Proteomes" id="UP001152798">
    <property type="component" value="Chromosome 6"/>
</dbReference>
<proteinExistence type="predicted"/>
<evidence type="ECO:0000256" key="3">
    <source>
        <dbReference type="ARBA" id="ARBA00022490"/>
    </source>
</evidence>
<dbReference type="Pfam" id="PF02493">
    <property type="entry name" value="MORN"/>
    <property type="match status" value="9"/>
</dbReference>
<sequence>MVLKVAKSSPSLVDLKRPGGRTRKKIIIPKKKYIVAYDEIAAFKRREKTEYEAFVNKVTSVMLEEFVDYLKKEKCAKKIVMKKDKCDLSDISQISLVSPAPSCSMIDDEMSFNLSSQSDEKQNTSDKKKHSITTSTIKYNQDLNEVKLKNKNEIGEKEHQKVLEPKRKSTQETRKVSISKVKKDNVQPKIIEVVEQPVSEEIKDKKIIEDKIELTETKVEPTMEPSLFDSDSLDVNVDALFKNGNRYQGRLSCYLMEGEATYSWSDGTTYKGTFKDGVAEGLGLITWPDGSWYDGEIKRNRRHGKGVSVMRVNGEAKMCYFGNWKTGRTNGKGMLIYGKGNWYDGCWKNGIHDGFGLRQYPSGSQYLGEWKKGQEHGWGTMIWANRDVYTGYWKKGKMEGKGTYVWRCVKGNGFVHPMQNTFIGNWKKGQRHGNGSLLLANGAMIHTVWVKGIKEGPGQIICKNGMVIQSSHLFKNDKVYKLDFPIMIPFWNTWYCQFLSSYRSGLFYVQQLEGNLEDTEENFIVPQETPEKHNICSNNIPIFAPIESMPLWDIVMKTVCQPIPDLNGEISYIIRPEDVELLSTEEMWLRKVITNRMADISCIYQHYATIACEKKPRFKACMFRIMLWQMCRDCGVDQTSFSLCELDREAGCDSYPFAIVLVFQMIHYLLILAHELCVKKRLANESIPGKWGGAFDYFLTNYALPGMQKTSQIPELCNTIPLRNILSLYEDIGVPVTAAKVLNHLLSKKKVDLKKSKNIINGQIYGQNKVYPDGRIIFEEVGGTLLGTVFDFQDSDEKYLGFDEIKLLGRRELSRNLLNVCPKVKVGNIPKTSYEVSFLEFCEFIKVCLQKYNAIIDPDTEVSIVAKLAKCDHCNRYVEVERHFELEQRTEITNESEEEEQLTNSPSSDTNEETNKPDLNHNIFNENHQDISAKGPVPVYKKKTKGIRSNLKQNDGCPCKDSEFVSINDNSITKICNCEETCDCSCHNLKEAKESESFEIIEKHDSTSTESSIPATGRKFKDAKAITISACDSDCQCFCHEIPELDDEKRFKNSNFKSRIWDKEKVNEDLFEDAVSSIKISDAINYLCGRTNDEEEAVDEDNSEMNLEDFSEESSDVELEEIGDGLFEEELSDEDNILAGEDFIETTKQFLSDLDKIKNLKSNTNMKKVYEKLLQFNCPTFKINYSEFFKNINTKGMTPEELKLRLGLEGEEDLLEEQEVEDIEKELINESLKVIKLVAKQRLYEKLLMEQFKKTISQTETGEYWEHFVQSHDCNCICKKCLVGDCVKKKKIKFVVKDMEYDLSSDSSVSII</sequence>
<accession>A0A9P0MT73</accession>
<organism evidence="10 11">
    <name type="scientific">Nezara viridula</name>
    <name type="common">Southern green stink bug</name>
    <name type="synonym">Cimex viridulus</name>
    <dbReference type="NCBI Taxonomy" id="85310"/>
    <lineage>
        <taxon>Eukaryota</taxon>
        <taxon>Metazoa</taxon>
        <taxon>Ecdysozoa</taxon>
        <taxon>Arthropoda</taxon>
        <taxon>Hexapoda</taxon>
        <taxon>Insecta</taxon>
        <taxon>Pterygota</taxon>
        <taxon>Neoptera</taxon>
        <taxon>Paraneoptera</taxon>
        <taxon>Hemiptera</taxon>
        <taxon>Heteroptera</taxon>
        <taxon>Panheteroptera</taxon>
        <taxon>Pentatomomorpha</taxon>
        <taxon>Pentatomoidea</taxon>
        <taxon>Pentatomidae</taxon>
        <taxon>Pentatominae</taxon>
        <taxon>Nezara</taxon>
    </lineage>
</organism>
<reference evidence="10" key="1">
    <citation type="submission" date="2022-01" db="EMBL/GenBank/DDBJ databases">
        <authorList>
            <person name="King R."/>
        </authorList>
    </citation>
    <scope>NUCLEOTIDE SEQUENCE</scope>
</reference>